<evidence type="ECO:0000256" key="1">
    <source>
        <dbReference type="SAM" id="Phobius"/>
    </source>
</evidence>
<proteinExistence type="predicted"/>
<keyword evidence="1" id="KW-0472">Membrane</keyword>
<dbReference type="Proteomes" id="UP000638648">
    <property type="component" value="Unassembled WGS sequence"/>
</dbReference>
<dbReference type="RefSeq" id="WP_192750145.1">
    <property type="nucleotide sequence ID" value="NZ_JADBEM010000001.1"/>
</dbReference>
<dbReference type="EMBL" id="JADBEM010000001">
    <property type="protein sequence ID" value="MBE1605932.1"/>
    <property type="molecule type" value="Genomic_DNA"/>
</dbReference>
<reference evidence="2" key="1">
    <citation type="submission" date="2020-10" db="EMBL/GenBank/DDBJ databases">
        <title>Sequencing the genomes of 1000 actinobacteria strains.</title>
        <authorList>
            <person name="Klenk H.-P."/>
        </authorList>
    </citation>
    <scope>NUCLEOTIDE SEQUENCE</scope>
    <source>
        <strain evidence="2">DSM 45354</strain>
    </source>
</reference>
<accession>A0A927MTB0</accession>
<sequence>MDDFESDLSRMMRETPDVVAFEPEQRKHLRARIRSRRRGRAALMLGGSVMALAGIGFGLLALPGAFPTRSEVASAPSASAPATGRDGYLTVPGDVSPETRNAYLMENAMASCMREQGFVYTPHVQEWQDLAAAVDGADYAAAKAFRGKYGFGFYSGAVYPDDPKAPGSKASEPAPSAQSAYVNSLGPAQRSAYDKALMGTPRMVAGRKKLGGCMARTQEQVYGPEKSAAELEQESTERKAKDQASAQALNDDPQLATLAKSYASCLRREGITVSTTQPTRIGDAVKFDLATNLPPDGVTKVSRRTAQSMLDKEIHVALTDLECGKEFRAAYFPKLKEHPRYPG</sequence>
<evidence type="ECO:0000313" key="3">
    <source>
        <dbReference type="Proteomes" id="UP000638648"/>
    </source>
</evidence>
<evidence type="ECO:0000313" key="2">
    <source>
        <dbReference type="EMBL" id="MBE1605932.1"/>
    </source>
</evidence>
<feature type="transmembrane region" description="Helical" evidence="1">
    <location>
        <begin position="42"/>
        <end position="66"/>
    </location>
</feature>
<keyword evidence="1" id="KW-0812">Transmembrane</keyword>
<organism evidence="2 3">
    <name type="scientific">Actinopolymorpha pittospori</name>
    <dbReference type="NCBI Taxonomy" id="648752"/>
    <lineage>
        <taxon>Bacteria</taxon>
        <taxon>Bacillati</taxon>
        <taxon>Actinomycetota</taxon>
        <taxon>Actinomycetes</taxon>
        <taxon>Propionibacteriales</taxon>
        <taxon>Actinopolymorphaceae</taxon>
        <taxon>Actinopolymorpha</taxon>
    </lineage>
</organism>
<keyword evidence="1" id="KW-1133">Transmembrane helix</keyword>
<name>A0A927MTB0_9ACTN</name>
<protein>
    <submittedName>
        <fullName evidence="2">Uncharacterized protein</fullName>
    </submittedName>
</protein>
<comment type="caution">
    <text evidence="2">The sequence shown here is derived from an EMBL/GenBank/DDBJ whole genome shotgun (WGS) entry which is preliminary data.</text>
</comment>
<keyword evidence="3" id="KW-1185">Reference proteome</keyword>
<dbReference type="AlphaFoldDB" id="A0A927MTB0"/>
<gene>
    <name evidence="2" type="ORF">HEB94_002780</name>
</gene>